<feature type="transmembrane region" description="Helical" evidence="11">
    <location>
        <begin position="195"/>
        <end position="224"/>
    </location>
</feature>
<evidence type="ECO:0000256" key="6">
    <source>
        <dbReference type="ARBA" id="ARBA00022989"/>
    </source>
</evidence>
<dbReference type="RefSeq" id="XP_020011070.1">
    <property type="nucleotide sequence ID" value="XM_020155481.1"/>
</dbReference>
<feature type="transmembrane region" description="Helical" evidence="11">
    <location>
        <begin position="100"/>
        <end position="118"/>
    </location>
</feature>
<protein>
    <submittedName>
        <fullName evidence="15">Olfactory receptor 10T2-like</fullName>
    </submittedName>
</protein>
<dbReference type="SUPFAM" id="SSF81321">
    <property type="entry name" value="Family A G protein-coupled receptor-like"/>
    <property type="match status" value="1"/>
</dbReference>
<comment type="subcellular location">
    <subcellularLocation>
        <location evidence="1">Cell membrane</location>
        <topology evidence="1">Multi-pass membrane protein</topology>
    </subcellularLocation>
</comment>
<evidence type="ECO:0000256" key="8">
    <source>
        <dbReference type="ARBA" id="ARBA00023136"/>
    </source>
</evidence>
<evidence type="ECO:0000313" key="15">
    <source>
        <dbReference type="RefSeq" id="XP_020011070.1"/>
    </source>
</evidence>
<dbReference type="PRINTS" id="PR00245">
    <property type="entry name" value="OLFACTORYR"/>
</dbReference>
<dbReference type="Proteomes" id="UP001732720">
    <property type="component" value="Chromosome 1"/>
</dbReference>
<accession>A0A8C0WHK1</accession>
<feature type="transmembrane region" description="Helical" evidence="11">
    <location>
        <begin position="24"/>
        <end position="47"/>
    </location>
</feature>
<evidence type="ECO:0000256" key="2">
    <source>
        <dbReference type="ARBA" id="ARBA00022475"/>
    </source>
</evidence>
<dbReference type="FunFam" id="1.20.1070.10:FF:000001">
    <property type="entry name" value="Olfactory receptor"/>
    <property type="match status" value="1"/>
</dbReference>
<feature type="transmembrane region" description="Helical" evidence="11">
    <location>
        <begin position="138"/>
        <end position="162"/>
    </location>
</feature>
<gene>
    <name evidence="13 15" type="primary">LOC109680798</name>
</gene>
<dbReference type="Pfam" id="PF13853">
    <property type="entry name" value="7tm_4"/>
    <property type="match status" value="1"/>
</dbReference>
<evidence type="ECO:0000256" key="11">
    <source>
        <dbReference type="SAM" id="Phobius"/>
    </source>
</evidence>
<name>A0A8C0WHK1_CASCN</name>
<feature type="transmembrane region" description="Helical" evidence="11">
    <location>
        <begin position="270"/>
        <end position="290"/>
    </location>
</feature>
<dbReference type="PRINTS" id="PR00237">
    <property type="entry name" value="GPCRRHODOPSN"/>
</dbReference>
<feature type="transmembrane region" description="Helical" evidence="11">
    <location>
        <begin position="236"/>
        <end position="258"/>
    </location>
</feature>
<evidence type="ECO:0000256" key="1">
    <source>
        <dbReference type="ARBA" id="ARBA00004651"/>
    </source>
</evidence>
<evidence type="ECO:0000313" key="14">
    <source>
        <dbReference type="Proteomes" id="UP001732720"/>
    </source>
</evidence>
<dbReference type="OrthoDB" id="9829672at2759"/>
<organism evidence="13">
    <name type="scientific">Castor canadensis</name>
    <name type="common">American beaver</name>
    <dbReference type="NCBI Taxonomy" id="51338"/>
    <lineage>
        <taxon>Eukaryota</taxon>
        <taxon>Metazoa</taxon>
        <taxon>Chordata</taxon>
        <taxon>Craniata</taxon>
        <taxon>Vertebrata</taxon>
        <taxon>Euteleostomi</taxon>
        <taxon>Mammalia</taxon>
        <taxon>Eutheria</taxon>
        <taxon>Euarchontoglires</taxon>
        <taxon>Glires</taxon>
        <taxon>Rodentia</taxon>
        <taxon>Castorimorpha</taxon>
        <taxon>Castoridae</taxon>
        <taxon>Castor</taxon>
    </lineage>
</organism>
<dbReference type="CDD" id="cd15225">
    <property type="entry name" value="7tmA_OR10A-like"/>
    <property type="match status" value="1"/>
</dbReference>
<dbReference type="PROSITE" id="PS50262">
    <property type="entry name" value="G_PROTEIN_RECEP_F1_2"/>
    <property type="match status" value="1"/>
</dbReference>
<evidence type="ECO:0000256" key="10">
    <source>
        <dbReference type="ARBA" id="ARBA00023224"/>
    </source>
</evidence>
<keyword evidence="8 11" id="KW-0472">Membrane</keyword>
<evidence type="ECO:0000259" key="12">
    <source>
        <dbReference type="PROSITE" id="PS50262"/>
    </source>
</evidence>
<keyword evidence="3" id="KW-0716">Sensory transduction</keyword>
<dbReference type="GeneID" id="109680798"/>
<evidence type="ECO:0000256" key="4">
    <source>
        <dbReference type="ARBA" id="ARBA00022692"/>
    </source>
</evidence>
<dbReference type="InterPro" id="IPR017452">
    <property type="entry name" value="GPCR_Rhodpsn_7TM"/>
</dbReference>
<evidence type="ECO:0000256" key="7">
    <source>
        <dbReference type="ARBA" id="ARBA00023040"/>
    </source>
</evidence>
<feature type="domain" description="G-protein coupled receptors family 1 profile" evidence="12">
    <location>
        <begin position="39"/>
        <end position="288"/>
    </location>
</feature>
<dbReference type="AlphaFoldDB" id="A0A8C0WHK1"/>
<keyword evidence="14" id="KW-1185">Reference proteome</keyword>
<dbReference type="Ensembl" id="ENSCCNT00000014419.1">
    <property type="protein sequence ID" value="ENSCCNP00000011005.1"/>
    <property type="gene ID" value="ENSCCNG00000011425.1"/>
</dbReference>
<reference evidence="15" key="2">
    <citation type="submission" date="2025-04" db="UniProtKB">
        <authorList>
            <consortium name="RefSeq"/>
        </authorList>
    </citation>
    <scope>IDENTIFICATION</scope>
    <source>
        <tissue evidence="15">Leukocyte</tissue>
    </source>
</reference>
<feature type="transmembrane region" description="Helical" evidence="11">
    <location>
        <begin position="59"/>
        <end position="80"/>
    </location>
</feature>
<sequence length="326" mass="36862">MSNHTAVSTFLLWGFSSFPQLQNLLFVVIFFSHVTILVANVSIMVAIKLSHNLHTPMYYFLFGLSFSETCTTMVILPHVLVDLLSESKTISLPECATQMFFFFGLAANNCFIMAAMSYDRYFAILSPLHYHTLMIRKICFKLMAASCVVGFLISLCITMTVFNLSFCDSNNIQHFFCDISPVVHLACGYTSHHEMAIFMLSTFVLVGSFILIIIPYVFIVSIVVKMPSAKGRYKAFLTCSSHLTVVSLHYGFASFVYFRSKDSDAFYEDMLLAVTYTVLTPLLNPTTYSLRKKEMQTALRKVLGSVIKNFPQLTNKKAPNIKKTEH</sequence>
<dbReference type="GO" id="GO:0004984">
    <property type="term" value="F:olfactory receptor activity"/>
    <property type="evidence" value="ECO:0007669"/>
    <property type="project" value="InterPro"/>
</dbReference>
<evidence type="ECO:0000313" key="13">
    <source>
        <dbReference type="Ensembl" id="ENSCCNP00000011005.1"/>
    </source>
</evidence>
<dbReference type="InterPro" id="IPR000725">
    <property type="entry name" value="Olfact_rcpt"/>
</dbReference>
<evidence type="ECO:0000256" key="9">
    <source>
        <dbReference type="ARBA" id="ARBA00023170"/>
    </source>
</evidence>
<proteinExistence type="predicted"/>
<dbReference type="GO" id="GO:0005886">
    <property type="term" value="C:plasma membrane"/>
    <property type="evidence" value="ECO:0007669"/>
    <property type="project" value="UniProtKB-SubCell"/>
</dbReference>
<dbReference type="InterPro" id="IPR000276">
    <property type="entry name" value="GPCR_Rhodpsn"/>
</dbReference>
<keyword evidence="7" id="KW-0297">G-protein coupled receptor</keyword>
<keyword evidence="6 11" id="KW-1133">Transmembrane helix</keyword>
<dbReference type="GO" id="GO:0004930">
    <property type="term" value="F:G protein-coupled receptor activity"/>
    <property type="evidence" value="ECO:0007669"/>
    <property type="project" value="UniProtKB-KW"/>
</dbReference>
<keyword evidence="5" id="KW-0552">Olfaction</keyword>
<evidence type="ECO:0000256" key="5">
    <source>
        <dbReference type="ARBA" id="ARBA00022725"/>
    </source>
</evidence>
<keyword evidence="2" id="KW-1003">Cell membrane</keyword>
<keyword evidence="4 11" id="KW-0812">Transmembrane</keyword>
<keyword evidence="10" id="KW-0807">Transducer</keyword>
<dbReference type="Gene3D" id="1.20.1070.10">
    <property type="entry name" value="Rhodopsin 7-helix transmembrane proteins"/>
    <property type="match status" value="1"/>
</dbReference>
<dbReference type="PANTHER" id="PTHR26453">
    <property type="entry name" value="OLFACTORY RECEPTOR"/>
    <property type="match status" value="1"/>
</dbReference>
<keyword evidence="9" id="KW-0675">Receptor</keyword>
<dbReference type="KEGG" id="ccan:109680798"/>
<reference evidence="13" key="1">
    <citation type="submission" date="2023-09" db="UniProtKB">
        <authorList>
            <consortium name="Ensembl"/>
        </authorList>
    </citation>
    <scope>IDENTIFICATION</scope>
</reference>
<evidence type="ECO:0000256" key="3">
    <source>
        <dbReference type="ARBA" id="ARBA00022606"/>
    </source>
</evidence>